<name>Q1IHP3_KORVE</name>
<dbReference type="InterPro" id="IPR018776">
    <property type="entry name" value="Membrane_prot_PTPS-rel_domain"/>
</dbReference>
<reference evidence="3 4" key="1">
    <citation type="journal article" date="2009" name="Appl. Environ. Microbiol.">
        <title>Three genomes from the phylum Acidobacteria provide insight into the lifestyles of these microorganisms in soils.</title>
        <authorList>
            <person name="Ward N.L."/>
            <person name="Challacombe J.F."/>
            <person name="Janssen P.H."/>
            <person name="Henrissat B."/>
            <person name="Coutinho P.M."/>
            <person name="Wu M."/>
            <person name="Xie G."/>
            <person name="Haft D.H."/>
            <person name="Sait M."/>
            <person name="Badger J."/>
            <person name="Barabote R.D."/>
            <person name="Bradley B."/>
            <person name="Brettin T.S."/>
            <person name="Brinkac L.M."/>
            <person name="Bruce D."/>
            <person name="Creasy T."/>
            <person name="Daugherty S.C."/>
            <person name="Davidsen T.M."/>
            <person name="DeBoy R.T."/>
            <person name="Detter J.C."/>
            <person name="Dodson R.J."/>
            <person name="Durkin A.S."/>
            <person name="Ganapathy A."/>
            <person name="Gwinn-Giglio M."/>
            <person name="Han C.S."/>
            <person name="Khouri H."/>
            <person name="Kiss H."/>
            <person name="Kothari S.P."/>
            <person name="Madupu R."/>
            <person name="Nelson K.E."/>
            <person name="Nelson W.C."/>
            <person name="Paulsen I."/>
            <person name="Penn K."/>
            <person name="Ren Q."/>
            <person name="Rosovitz M.J."/>
            <person name="Selengut J.D."/>
            <person name="Shrivastava S."/>
            <person name="Sullivan S.A."/>
            <person name="Tapia R."/>
            <person name="Thompson L.S."/>
            <person name="Watkins K.L."/>
            <person name="Yang Q."/>
            <person name="Yu C."/>
            <person name="Zafar N."/>
            <person name="Zhou L."/>
            <person name="Kuske C.R."/>
        </authorList>
    </citation>
    <scope>NUCLEOTIDE SEQUENCE [LARGE SCALE GENOMIC DNA]</scope>
    <source>
        <strain evidence="3 4">Ellin345</strain>
    </source>
</reference>
<feature type="transmembrane region" description="Helical" evidence="1">
    <location>
        <begin position="544"/>
        <end position="564"/>
    </location>
</feature>
<dbReference type="eggNOG" id="COG5617">
    <property type="taxonomic scope" value="Bacteria"/>
</dbReference>
<feature type="transmembrane region" description="Helical" evidence="1">
    <location>
        <begin position="123"/>
        <end position="141"/>
    </location>
</feature>
<keyword evidence="1" id="KW-1133">Transmembrane helix</keyword>
<dbReference type="Proteomes" id="UP000002432">
    <property type="component" value="Chromosome"/>
</dbReference>
<gene>
    <name evidence="3" type="ordered locus">Acid345_4607</name>
</gene>
<organism evidence="3 4">
    <name type="scientific">Koribacter versatilis (strain Ellin345)</name>
    <dbReference type="NCBI Taxonomy" id="204669"/>
    <lineage>
        <taxon>Bacteria</taxon>
        <taxon>Pseudomonadati</taxon>
        <taxon>Acidobacteriota</taxon>
        <taxon>Terriglobia</taxon>
        <taxon>Terriglobales</taxon>
        <taxon>Candidatus Korobacteraceae</taxon>
        <taxon>Candidatus Korobacter</taxon>
    </lineage>
</organism>
<dbReference type="Pfam" id="PF10131">
    <property type="entry name" value="PTPS_related"/>
    <property type="match status" value="1"/>
</dbReference>
<keyword evidence="4" id="KW-1185">Reference proteome</keyword>
<feature type="transmembrane region" description="Helical" evidence="1">
    <location>
        <begin position="227"/>
        <end position="251"/>
    </location>
</feature>
<feature type="transmembrane region" description="Helical" evidence="1">
    <location>
        <begin position="371"/>
        <end position="392"/>
    </location>
</feature>
<feature type="transmembrane region" description="Helical" evidence="1">
    <location>
        <begin position="310"/>
        <end position="332"/>
    </location>
</feature>
<evidence type="ECO:0000313" key="4">
    <source>
        <dbReference type="Proteomes" id="UP000002432"/>
    </source>
</evidence>
<evidence type="ECO:0000256" key="1">
    <source>
        <dbReference type="SAM" id="Phobius"/>
    </source>
</evidence>
<feature type="domain" description="Membrane protein 6-pyruvoyl-tetrahydropterin synthase-related" evidence="2">
    <location>
        <begin position="74"/>
        <end position="430"/>
    </location>
</feature>
<feature type="transmembrane region" description="Helical" evidence="1">
    <location>
        <begin position="88"/>
        <end position="111"/>
    </location>
</feature>
<keyword evidence="1" id="KW-0472">Membrane</keyword>
<dbReference type="EnsemblBacteria" id="ABF43607">
    <property type="protein sequence ID" value="ABF43607"/>
    <property type="gene ID" value="Acid345_4607"/>
</dbReference>
<dbReference type="AlphaFoldDB" id="Q1IHP3"/>
<dbReference type="RefSeq" id="WP_011525404.1">
    <property type="nucleotide sequence ID" value="NC_008009.1"/>
</dbReference>
<evidence type="ECO:0000259" key="2">
    <source>
        <dbReference type="Pfam" id="PF10131"/>
    </source>
</evidence>
<sequence length="591" mass="65689">MLSKPSAFPAASRAIPLSAIVLLAIAIHGPLLLMQLPANTYDANTHMFFASHYASHWFSPWNDKWYGGFSQTTYPPLTHQWIALFSHLVGITMAYMLVQGIAIVLLVVGVYRYARLWVSEVQASYAAIGSIFLGSLAMLVYQSGQLPTTTAAALTLNALPYFYWWNRRGRMLSLIKGVALALAAAAAHHVTLMFGAILFAIPVFMLSVMDRNLDNADDEEERSAAGVIVRGVIFGVLMAVGVGIVLYPYLIQLYHNPITQMPIPHGSRDNYILKPMSGMNFWIIPMGALILALPFILLRGATERRLRPLLVGWWLTAMLGLGGTTPLGHWLLGRAFEVLTFERFTFWATLMAMPIVGILVQILLERYARTAVIGLWIAAVATFGSAVSWMVFHPITSSPFKIDSVVSFMNREGHNKFRYLTLGFGHDFAAVARQVDASTVDGDYNSARVLPELTQYGAGQLYNSKYFGASGMEALRAVLKHANQYGLKYIFVRDRYYEPLLAFAGWRQAESYDNGNVTLWTKEDVPPLKRIDFGDLMPTEFQGLMWGILPVGVSLFALFAILMLPERRVIGETVAFPATTPAERVVLREAK</sequence>
<dbReference type="KEGG" id="aba:Acid345_4607"/>
<feature type="transmembrane region" description="Helical" evidence="1">
    <location>
        <begin position="177"/>
        <end position="206"/>
    </location>
</feature>
<feature type="transmembrane region" description="Helical" evidence="1">
    <location>
        <begin position="279"/>
        <end position="298"/>
    </location>
</feature>
<keyword evidence="1" id="KW-0812">Transmembrane</keyword>
<dbReference type="STRING" id="204669.Acid345_4607"/>
<feature type="transmembrane region" description="Helical" evidence="1">
    <location>
        <begin position="344"/>
        <end position="364"/>
    </location>
</feature>
<dbReference type="EMBL" id="CP000360">
    <property type="protein sequence ID" value="ABF43607.1"/>
    <property type="molecule type" value="Genomic_DNA"/>
</dbReference>
<accession>Q1IHP3</accession>
<protein>
    <submittedName>
        <fullName evidence="3">Integral membrane protein</fullName>
    </submittedName>
</protein>
<evidence type="ECO:0000313" key="3">
    <source>
        <dbReference type="EMBL" id="ABF43607.1"/>
    </source>
</evidence>
<feature type="transmembrane region" description="Helical" evidence="1">
    <location>
        <begin position="14"/>
        <end position="33"/>
    </location>
</feature>
<dbReference type="HOGENOM" id="CLU_461368_0_0_0"/>
<proteinExistence type="predicted"/>